<organism evidence="1 2">
    <name type="scientific">Xylaria bambusicola</name>
    <dbReference type="NCBI Taxonomy" id="326684"/>
    <lineage>
        <taxon>Eukaryota</taxon>
        <taxon>Fungi</taxon>
        <taxon>Dikarya</taxon>
        <taxon>Ascomycota</taxon>
        <taxon>Pezizomycotina</taxon>
        <taxon>Sordariomycetes</taxon>
        <taxon>Xylariomycetidae</taxon>
        <taxon>Xylariales</taxon>
        <taxon>Xylariaceae</taxon>
        <taxon>Xylaria</taxon>
    </lineage>
</organism>
<accession>A0AAN7UFQ0</accession>
<evidence type="ECO:0000313" key="1">
    <source>
        <dbReference type="EMBL" id="KAK5631410.1"/>
    </source>
</evidence>
<protein>
    <submittedName>
        <fullName evidence="1">Uncharacterized protein</fullName>
    </submittedName>
</protein>
<proteinExistence type="predicted"/>
<dbReference type="EMBL" id="JAWHQM010000019">
    <property type="protein sequence ID" value="KAK5631410.1"/>
    <property type="molecule type" value="Genomic_DNA"/>
</dbReference>
<comment type="caution">
    <text evidence="1">The sequence shown here is derived from an EMBL/GenBank/DDBJ whole genome shotgun (WGS) entry which is preliminary data.</text>
</comment>
<dbReference type="AlphaFoldDB" id="A0AAN7UFQ0"/>
<dbReference type="Proteomes" id="UP001305414">
    <property type="component" value="Unassembled WGS sequence"/>
</dbReference>
<keyword evidence="2" id="KW-1185">Reference proteome</keyword>
<reference evidence="1 2" key="1">
    <citation type="submission" date="2023-10" db="EMBL/GenBank/DDBJ databases">
        <title>Draft genome sequence of Xylaria bambusicola isolate GMP-LS, the root and basal stem rot pathogen of sugarcane in Indonesia.</title>
        <authorList>
            <person name="Selvaraj P."/>
            <person name="Muralishankar V."/>
            <person name="Muruganantham S."/>
            <person name="Sp S."/>
            <person name="Haryani S."/>
            <person name="Lau K.J.X."/>
            <person name="Naqvi N.I."/>
        </authorList>
    </citation>
    <scope>NUCLEOTIDE SEQUENCE [LARGE SCALE GENOMIC DNA]</scope>
    <source>
        <strain evidence="1">GMP-LS</strain>
    </source>
</reference>
<gene>
    <name evidence="1" type="ORF">RRF57_007124</name>
</gene>
<name>A0AAN7UFQ0_9PEZI</name>
<evidence type="ECO:0000313" key="2">
    <source>
        <dbReference type="Proteomes" id="UP001305414"/>
    </source>
</evidence>
<sequence>MASTVIPMSEYVIISALAAAALTDRFVAGHSGTFRLSQAKNHWLSNDEPMPSKSCPGRVIFAG</sequence>